<dbReference type="STRING" id="5539.A0A3E2HND2"/>
<comment type="caution">
    <text evidence="1">The sequence shown here is derived from an EMBL/GenBank/DDBJ whole genome shotgun (WGS) entry which is preliminary data.</text>
</comment>
<dbReference type="AlphaFoldDB" id="A0A3E2HND2"/>
<sequence length="108" mass="11892">MILAPLNGGPSWTTCWLGSSNARTFDFQAGDSGDFPANTGHYIENLSDTEELIFLEFFHADLVEEVSLQQWLARTTLGLVAQILNVTEDVVKTFKTEKQILVAAQGTT</sequence>
<proteinExistence type="predicted"/>
<evidence type="ECO:0000313" key="2">
    <source>
        <dbReference type="Proteomes" id="UP000258309"/>
    </source>
</evidence>
<dbReference type="Gene3D" id="2.60.120.10">
    <property type="entry name" value="Jelly Rolls"/>
    <property type="match status" value="1"/>
</dbReference>
<accession>A0A3E2HND2</accession>
<evidence type="ECO:0000313" key="1">
    <source>
        <dbReference type="EMBL" id="RFU34876.1"/>
    </source>
</evidence>
<feature type="non-terminal residue" evidence="1">
    <location>
        <position position="108"/>
    </location>
</feature>
<dbReference type="InterPro" id="IPR014710">
    <property type="entry name" value="RmlC-like_jellyroll"/>
</dbReference>
<feature type="non-terminal residue" evidence="1">
    <location>
        <position position="1"/>
    </location>
</feature>
<name>A0A3E2HND2_SCYLI</name>
<keyword evidence="2" id="KW-1185">Reference proteome</keyword>
<dbReference type="SUPFAM" id="SSF51182">
    <property type="entry name" value="RmlC-like cupins"/>
    <property type="match status" value="1"/>
</dbReference>
<dbReference type="EMBL" id="NCSJ02000015">
    <property type="protein sequence ID" value="RFU34876.1"/>
    <property type="molecule type" value="Genomic_DNA"/>
</dbReference>
<dbReference type="Proteomes" id="UP000258309">
    <property type="component" value="Unassembled WGS sequence"/>
</dbReference>
<gene>
    <name evidence="1" type="ORF">B7463_g1452</name>
</gene>
<evidence type="ECO:0008006" key="3">
    <source>
        <dbReference type="Google" id="ProtNLM"/>
    </source>
</evidence>
<reference evidence="1 2" key="1">
    <citation type="submission" date="2018-05" db="EMBL/GenBank/DDBJ databases">
        <title>Draft genome sequence of Scytalidium lignicola DSM 105466, a ubiquitous saprotrophic fungus.</title>
        <authorList>
            <person name="Buettner E."/>
            <person name="Gebauer A.M."/>
            <person name="Hofrichter M."/>
            <person name="Liers C."/>
            <person name="Kellner H."/>
        </authorList>
    </citation>
    <scope>NUCLEOTIDE SEQUENCE [LARGE SCALE GENOMIC DNA]</scope>
    <source>
        <strain evidence="1 2">DSM 105466</strain>
    </source>
</reference>
<organism evidence="1 2">
    <name type="scientific">Scytalidium lignicola</name>
    <name type="common">Hyphomycete</name>
    <dbReference type="NCBI Taxonomy" id="5539"/>
    <lineage>
        <taxon>Eukaryota</taxon>
        <taxon>Fungi</taxon>
        <taxon>Dikarya</taxon>
        <taxon>Ascomycota</taxon>
        <taxon>Pezizomycotina</taxon>
        <taxon>Leotiomycetes</taxon>
        <taxon>Leotiomycetes incertae sedis</taxon>
        <taxon>Scytalidium</taxon>
    </lineage>
</organism>
<protein>
    <recommendedName>
        <fullName evidence="3">Cupin type-1 domain-containing protein</fullName>
    </recommendedName>
</protein>
<dbReference type="OrthoDB" id="10263073at2759"/>
<dbReference type="InterPro" id="IPR011051">
    <property type="entry name" value="RmlC_Cupin_sf"/>
</dbReference>